<protein>
    <submittedName>
        <fullName evidence="1">Uncharacterized protein</fullName>
    </submittedName>
</protein>
<dbReference type="NCBIfam" id="NF038262">
    <property type="entry name" value="SiaB_fam_kinase"/>
    <property type="match status" value="1"/>
</dbReference>
<dbReference type="Pfam" id="PF19788">
    <property type="entry name" value="DUF6272"/>
    <property type="match status" value="1"/>
</dbReference>
<dbReference type="AlphaFoldDB" id="A0A239D7N1"/>
<organism evidence="1 2">
    <name type="scientific">Humidesulfovibrio mexicanus</name>
    <dbReference type="NCBI Taxonomy" id="147047"/>
    <lineage>
        <taxon>Bacteria</taxon>
        <taxon>Pseudomonadati</taxon>
        <taxon>Thermodesulfobacteriota</taxon>
        <taxon>Desulfovibrionia</taxon>
        <taxon>Desulfovibrionales</taxon>
        <taxon>Desulfovibrionaceae</taxon>
        <taxon>Humidesulfovibrio</taxon>
    </lineage>
</organism>
<gene>
    <name evidence="1" type="ORF">SAMN04488503_0157</name>
</gene>
<evidence type="ECO:0000313" key="2">
    <source>
        <dbReference type="Proteomes" id="UP000198324"/>
    </source>
</evidence>
<dbReference type="EMBL" id="FZOC01000012">
    <property type="protein sequence ID" value="SNS28516.1"/>
    <property type="molecule type" value="Genomic_DNA"/>
</dbReference>
<sequence>MTGELFDYYENLRKSGVILYFNGPVSQPVVEGMAELMREKMRAEDAGMAMMQKVFAILVEQMQNIVRYSADRASGRDRDALAHGQVVVGREEDGRFFVACGNRVRSGECAELARRIEHIRGLSGPALKDHYRAMRRAQAPQGSLGAGLGLIEMARQSARPLDFRITPLDTDTSFFAMKVVA</sequence>
<name>A0A239D7N1_9BACT</name>
<keyword evidence="2" id="KW-1185">Reference proteome</keyword>
<evidence type="ECO:0000313" key="1">
    <source>
        <dbReference type="EMBL" id="SNS28516.1"/>
    </source>
</evidence>
<accession>A0A239D7N1</accession>
<dbReference type="InterPro" id="IPR046239">
    <property type="entry name" value="DUF6272"/>
</dbReference>
<reference evidence="1 2" key="1">
    <citation type="submission" date="2017-06" db="EMBL/GenBank/DDBJ databases">
        <authorList>
            <person name="Kim H.J."/>
            <person name="Triplett B.A."/>
        </authorList>
    </citation>
    <scope>NUCLEOTIDE SEQUENCE [LARGE SCALE GENOMIC DNA]</scope>
    <source>
        <strain evidence="1 2">DSM 13116</strain>
    </source>
</reference>
<dbReference type="RefSeq" id="WP_089275647.1">
    <property type="nucleotide sequence ID" value="NZ_FZOC01000012.1"/>
</dbReference>
<proteinExistence type="predicted"/>
<dbReference type="Proteomes" id="UP000198324">
    <property type="component" value="Unassembled WGS sequence"/>
</dbReference>
<dbReference type="OrthoDB" id="5365713at2"/>